<evidence type="ECO:0000313" key="8">
    <source>
        <dbReference type="Proteomes" id="UP001054889"/>
    </source>
</evidence>
<evidence type="ECO:0000256" key="5">
    <source>
        <dbReference type="ARBA" id="ARBA00048336"/>
    </source>
</evidence>
<dbReference type="InterPro" id="IPR036457">
    <property type="entry name" value="PPM-type-like_dom_sf"/>
</dbReference>
<dbReference type="Pfam" id="PF00481">
    <property type="entry name" value="PP2C"/>
    <property type="match status" value="1"/>
</dbReference>
<evidence type="ECO:0000256" key="4">
    <source>
        <dbReference type="ARBA" id="ARBA00047761"/>
    </source>
</evidence>
<keyword evidence="3" id="KW-0904">Protein phosphatase</keyword>
<accession>A0AAV5E983</accession>
<organism evidence="7 8">
    <name type="scientific">Eleusine coracana subsp. coracana</name>
    <dbReference type="NCBI Taxonomy" id="191504"/>
    <lineage>
        <taxon>Eukaryota</taxon>
        <taxon>Viridiplantae</taxon>
        <taxon>Streptophyta</taxon>
        <taxon>Embryophyta</taxon>
        <taxon>Tracheophyta</taxon>
        <taxon>Spermatophyta</taxon>
        <taxon>Magnoliopsida</taxon>
        <taxon>Liliopsida</taxon>
        <taxon>Poales</taxon>
        <taxon>Poaceae</taxon>
        <taxon>PACMAD clade</taxon>
        <taxon>Chloridoideae</taxon>
        <taxon>Cynodonteae</taxon>
        <taxon>Eleusininae</taxon>
        <taxon>Eleusine</taxon>
    </lineage>
</organism>
<reference evidence="7" key="2">
    <citation type="submission" date="2021-12" db="EMBL/GenBank/DDBJ databases">
        <title>Resequencing data analysis of finger millet.</title>
        <authorList>
            <person name="Hatakeyama M."/>
            <person name="Aluri S."/>
            <person name="Balachadran M.T."/>
            <person name="Sivarajan S.R."/>
            <person name="Poveda L."/>
            <person name="Shimizu-Inatsugi R."/>
            <person name="Schlapbach R."/>
            <person name="Sreeman S.M."/>
            <person name="Shimizu K.K."/>
        </authorList>
    </citation>
    <scope>NUCLEOTIDE SEQUENCE</scope>
</reference>
<dbReference type="PANTHER" id="PTHR13832:SF840">
    <property type="entry name" value="PROTEIN PHOSPHATASE 2C 60-RELATED"/>
    <property type="match status" value="1"/>
</dbReference>
<evidence type="ECO:0000256" key="2">
    <source>
        <dbReference type="ARBA" id="ARBA00022801"/>
    </source>
</evidence>
<feature type="domain" description="PPM-type phosphatase" evidence="6">
    <location>
        <begin position="1"/>
        <end position="122"/>
    </location>
</feature>
<sequence length="122" mass="13248">MFIYLHSQVLKTEAYSAGDLGTAVHKAFFRYMGPHSDFAGPTCGGSTACVALIRDNQLVVGNAGDSRCVISRGGQVELCDDDDFIVVACDGICDCMSSQQLVDFIHEHINMVSAWLSSEMDY</sequence>
<dbReference type="AlphaFoldDB" id="A0AAV5E983"/>
<dbReference type="EC" id="3.1.3.16" evidence="1"/>
<reference evidence="7" key="1">
    <citation type="journal article" date="2018" name="DNA Res.">
        <title>Multiple hybrid de novo genome assembly of finger millet, an orphan allotetraploid crop.</title>
        <authorList>
            <person name="Hatakeyama M."/>
            <person name="Aluri S."/>
            <person name="Balachadran M.T."/>
            <person name="Sivarajan S.R."/>
            <person name="Patrignani A."/>
            <person name="Gruter S."/>
            <person name="Poveda L."/>
            <person name="Shimizu-Inatsugi R."/>
            <person name="Baeten J."/>
            <person name="Francoijs K.J."/>
            <person name="Nataraja K.N."/>
            <person name="Reddy Y.A.N."/>
            <person name="Phadnis S."/>
            <person name="Ravikumar R.L."/>
            <person name="Schlapbach R."/>
            <person name="Sreeman S.M."/>
            <person name="Shimizu K.K."/>
        </authorList>
    </citation>
    <scope>NUCLEOTIDE SEQUENCE</scope>
</reference>
<comment type="caution">
    <text evidence="7">The sequence shown here is derived from an EMBL/GenBank/DDBJ whole genome shotgun (WGS) entry which is preliminary data.</text>
</comment>
<keyword evidence="8" id="KW-1185">Reference proteome</keyword>
<comment type="catalytic activity">
    <reaction evidence="5">
        <text>O-phospho-L-threonyl-[protein] + H2O = L-threonyl-[protein] + phosphate</text>
        <dbReference type="Rhea" id="RHEA:47004"/>
        <dbReference type="Rhea" id="RHEA-COMP:11060"/>
        <dbReference type="Rhea" id="RHEA-COMP:11605"/>
        <dbReference type="ChEBI" id="CHEBI:15377"/>
        <dbReference type="ChEBI" id="CHEBI:30013"/>
        <dbReference type="ChEBI" id="CHEBI:43474"/>
        <dbReference type="ChEBI" id="CHEBI:61977"/>
        <dbReference type="EC" id="3.1.3.16"/>
    </reaction>
</comment>
<evidence type="ECO:0000313" key="7">
    <source>
        <dbReference type="EMBL" id="GJN19130.1"/>
    </source>
</evidence>
<evidence type="ECO:0000256" key="1">
    <source>
        <dbReference type="ARBA" id="ARBA00013081"/>
    </source>
</evidence>
<evidence type="ECO:0000259" key="6">
    <source>
        <dbReference type="PROSITE" id="PS51746"/>
    </source>
</evidence>
<name>A0AAV5E983_ELECO</name>
<dbReference type="InterPro" id="IPR001932">
    <property type="entry name" value="PPM-type_phosphatase-like_dom"/>
</dbReference>
<comment type="catalytic activity">
    <reaction evidence="4">
        <text>O-phospho-L-seryl-[protein] + H2O = L-seryl-[protein] + phosphate</text>
        <dbReference type="Rhea" id="RHEA:20629"/>
        <dbReference type="Rhea" id="RHEA-COMP:9863"/>
        <dbReference type="Rhea" id="RHEA-COMP:11604"/>
        <dbReference type="ChEBI" id="CHEBI:15377"/>
        <dbReference type="ChEBI" id="CHEBI:29999"/>
        <dbReference type="ChEBI" id="CHEBI:43474"/>
        <dbReference type="ChEBI" id="CHEBI:83421"/>
        <dbReference type="EC" id="3.1.3.16"/>
    </reaction>
</comment>
<gene>
    <name evidence="7" type="primary">gb06370</name>
    <name evidence="7" type="ORF">PR202_gb06370</name>
</gene>
<dbReference type="GO" id="GO:0004722">
    <property type="term" value="F:protein serine/threonine phosphatase activity"/>
    <property type="evidence" value="ECO:0007669"/>
    <property type="project" value="UniProtKB-EC"/>
</dbReference>
<dbReference type="PROSITE" id="PS51746">
    <property type="entry name" value="PPM_2"/>
    <property type="match status" value="1"/>
</dbReference>
<dbReference type="Gene3D" id="3.60.40.10">
    <property type="entry name" value="PPM-type phosphatase domain"/>
    <property type="match status" value="2"/>
</dbReference>
<dbReference type="CDD" id="cd00143">
    <property type="entry name" value="PP2Cc"/>
    <property type="match status" value="1"/>
</dbReference>
<keyword evidence="2" id="KW-0378">Hydrolase</keyword>
<dbReference type="Proteomes" id="UP001054889">
    <property type="component" value="Unassembled WGS sequence"/>
</dbReference>
<dbReference type="PANTHER" id="PTHR13832">
    <property type="entry name" value="PROTEIN PHOSPHATASE 2C"/>
    <property type="match status" value="1"/>
</dbReference>
<proteinExistence type="predicted"/>
<evidence type="ECO:0000256" key="3">
    <source>
        <dbReference type="ARBA" id="ARBA00022912"/>
    </source>
</evidence>
<dbReference type="InterPro" id="IPR015655">
    <property type="entry name" value="PP2C"/>
</dbReference>
<dbReference type="EMBL" id="BQKI01000074">
    <property type="protein sequence ID" value="GJN19130.1"/>
    <property type="molecule type" value="Genomic_DNA"/>
</dbReference>
<dbReference type="SUPFAM" id="SSF81606">
    <property type="entry name" value="PP2C-like"/>
    <property type="match status" value="1"/>
</dbReference>
<protein>
    <recommendedName>
        <fullName evidence="1">protein-serine/threonine phosphatase</fullName>
        <ecNumber evidence="1">3.1.3.16</ecNumber>
    </recommendedName>
</protein>